<dbReference type="RefSeq" id="WP_236344363.1">
    <property type="nucleotide sequence ID" value="NZ_CAKMMF010000025.1"/>
</dbReference>
<evidence type="ECO:0000313" key="2">
    <source>
        <dbReference type="Proteomes" id="UP000838686"/>
    </source>
</evidence>
<comment type="caution">
    <text evidence="1">The sequence shown here is derived from an EMBL/GenBank/DDBJ whole genome shotgun (WGS) entry which is preliminary data.</text>
</comment>
<keyword evidence="2" id="KW-1185">Reference proteome</keyword>
<protein>
    <submittedName>
        <fullName evidence="1">Uncharacterized protein</fullName>
    </submittedName>
</protein>
<name>A0ABM9CKU3_9BACL</name>
<dbReference type="Proteomes" id="UP000838686">
    <property type="component" value="Unassembled WGS sequence"/>
</dbReference>
<reference evidence="1" key="1">
    <citation type="submission" date="2022-01" db="EMBL/GenBank/DDBJ databases">
        <authorList>
            <person name="Criscuolo A."/>
        </authorList>
    </citation>
    <scope>NUCLEOTIDE SEQUENCE</scope>
    <source>
        <strain evidence="1">CIP111893</strain>
    </source>
</reference>
<organism evidence="1 2">
    <name type="scientific">Paenibacillus plantiphilus</name>
    <dbReference type="NCBI Taxonomy" id="2905650"/>
    <lineage>
        <taxon>Bacteria</taxon>
        <taxon>Bacillati</taxon>
        <taxon>Bacillota</taxon>
        <taxon>Bacilli</taxon>
        <taxon>Bacillales</taxon>
        <taxon>Paenibacillaceae</taxon>
        <taxon>Paenibacillus</taxon>
    </lineage>
</organism>
<gene>
    <name evidence="1" type="ORF">PAECIP111893_04022</name>
</gene>
<dbReference type="InterPro" id="IPR058002">
    <property type="entry name" value="Gp82"/>
</dbReference>
<dbReference type="EMBL" id="CAKMMF010000025">
    <property type="protein sequence ID" value="CAH1215755.1"/>
    <property type="molecule type" value="Genomic_DNA"/>
</dbReference>
<proteinExistence type="predicted"/>
<accession>A0ABM9CKU3</accession>
<sequence>MRRESVIHKPLNLVDGQPLLIAYHLYKKCFSIRCFHTRKVIGYADRIIVGNARFLVSHSGRARVLREKMKNIHAFVQGEYQADLQHAYLAYENIMEAYYNPYKVSTFVDKRTMTPIHDAQIAILDKGRVYYTIAHG</sequence>
<dbReference type="Pfam" id="PF25735">
    <property type="entry name" value="Phage_L5_gp82"/>
    <property type="match status" value="1"/>
</dbReference>
<evidence type="ECO:0000313" key="1">
    <source>
        <dbReference type="EMBL" id="CAH1215755.1"/>
    </source>
</evidence>